<comment type="caution">
    <text evidence="2">The sequence shown here is derived from an EMBL/GenBank/DDBJ whole genome shotgun (WGS) entry which is preliminary data.</text>
</comment>
<gene>
    <name evidence="2" type="ORF">STCU_10804</name>
</gene>
<name>S9URC9_9TRYP</name>
<organism evidence="2 3">
    <name type="scientific">Strigomonas culicis</name>
    <dbReference type="NCBI Taxonomy" id="28005"/>
    <lineage>
        <taxon>Eukaryota</taxon>
        <taxon>Discoba</taxon>
        <taxon>Euglenozoa</taxon>
        <taxon>Kinetoplastea</taxon>
        <taxon>Metakinetoplastina</taxon>
        <taxon>Trypanosomatida</taxon>
        <taxon>Trypanosomatidae</taxon>
        <taxon>Strigomonadinae</taxon>
        <taxon>Strigomonas</taxon>
    </lineage>
</organism>
<dbReference type="Proteomes" id="UP000015354">
    <property type="component" value="Unassembled WGS sequence"/>
</dbReference>
<evidence type="ECO:0000256" key="1">
    <source>
        <dbReference type="SAM" id="MobiDB-lite"/>
    </source>
</evidence>
<dbReference type="EMBL" id="ATMH01010661">
    <property type="protein sequence ID" value="EPY17121.1"/>
    <property type="molecule type" value="Genomic_DNA"/>
</dbReference>
<feature type="region of interest" description="Disordered" evidence="1">
    <location>
        <begin position="234"/>
        <end position="306"/>
    </location>
</feature>
<evidence type="ECO:0000313" key="2">
    <source>
        <dbReference type="EMBL" id="EPY17121.1"/>
    </source>
</evidence>
<reference evidence="2 3" key="1">
    <citation type="journal article" date="2013" name="PLoS ONE">
        <title>Predicting the Proteins of Angomonas deanei, Strigomonas culicis and Their Respective Endosymbionts Reveals New Aspects of the Trypanosomatidae Family.</title>
        <authorList>
            <person name="Motta M.C."/>
            <person name="Martins A.C."/>
            <person name="de Souza S.S."/>
            <person name="Catta-Preta C.M."/>
            <person name="Silva R."/>
            <person name="Klein C.C."/>
            <person name="de Almeida L.G."/>
            <person name="de Lima Cunha O."/>
            <person name="Ciapina L.P."/>
            <person name="Brocchi M."/>
            <person name="Colabardini A.C."/>
            <person name="de Araujo Lima B."/>
            <person name="Machado C.R."/>
            <person name="de Almeida Soares C.M."/>
            <person name="Probst C.M."/>
            <person name="de Menezes C.B."/>
            <person name="Thompson C.E."/>
            <person name="Bartholomeu D.C."/>
            <person name="Gradia D.F."/>
            <person name="Pavoni D.P."/>
            <person name="Grisard E.C."/>
            <person name="Fantinatti-Garboggini F."/>
            <person name="Marchini F.K."/>
            <person name="Rodrigues-Luiz G.F."/>
            <person name="Wagner G."/>
            <person name="Goldman G.H."/>
            <person name="Fietto J.L."/>
            <person name="Elias M.C."/>
            <person name="Goldman M.H."/>
            <person name="Sagot M.F."/>
            <person name="Pereira M."/>
            <person name="Stoco P.H."/>
            <person name="de Mendonca-Neto R.P."/>
            <person name="Teixeira S.M."/>
            <person name="Maciel T.E."/>
            <person name="de Oliveira Mendes T.A."/>
            <person name="Urmenyi T.P."/>
            <person name="de Souza W."/>
            <person name="Schenkman S."/>
            <person name="de Vasconcelos A.T."/>
        </authorList>
    </citation>
    <scope>NUCLEOTIDE SEQUENCE [LARGE SCALE GENOMIC DNA]</scope>
</reference>
<feature type="compositionally biased region" description="Low complexity" evidence="1">
    <location>
        <begin position="237"/>
        <end position="248"/>
    </location>
</feature>
<protein>
    <submittedName>
        <fullName evidence="2">Uncharacterized protein</fullName>
    </submittedName>
</protein>
<evidence type="ECO:0000313" key="3">
    <source>
        <dbReference type="Proteomes" id="UP000015354"/>
    </source>
</evidence>
<accession>S9URC9</accession>
<sequence length="306" mass="34188">MQYSEGTYRDGADAAAVTIQSFFRATHRQRQAGRLLAFLVLANDLYALHPSARGPPARPPEGRSDTAVEDGLMYVLTALQLARRYERLRVEENYIRRLVYDEFDTHDATFREANAQTKQLIRQQHAKMKHLRFLPRDMVAAHVFDKDVVRGEWQRQQERLLRHGAAPPAEVYTQLCDCFGAESARFLTEGYHARWGRNASRFAAAAAPPEAAADPRPALLRRVAVAMGALRRHRGGPPLELVDDVPPLGEYGGGSHTHGDAATERPAPLQAPSPRGGGAAPAEEGRRRRMPWPSLWMMPRNTTRGS</sequence>
<dbReference type="AlphaFoldDB" id="S9URC9"/>
<keyword evidence="3" id="KW-1185">Reference proteome</keyword>
<proteinExistence type="predicted"/>